<dbReference type="AlphaFoldDB" id="A0A0H5SBT8"/>
<reference evidence="4" key="1">
    <citation type="submission" date="2015-07" db="EMBL/GenBank/DDBJ databases">
        <authorList>
            <person name="Urmite Genomes"/>
        </authorList>
    </citation>
    <scope>NUCLEOTIDE SEQUENCE [LARGE SCALE GENOMIC DNA]</scope>
    <source>
        <strain evidence="4">type strain: ATCC 49404</strain>
    </source>
</reference>
<feature type="domain" description="AbiEi antitoxin N-terminal" evidence="1">
    <location>
        <begin position="2"/>
        <end position="45"/>
    </location>
</feature>
<dbReference type="InterPro" id="IPR025159">
    <property type="entry name" value="AbiEi_N"/>
</dbReference>
<evidence type="ECO:0000313" key="3">
    <source>
        <dbReference type="EMBL" id="CRZ18919.1"/>
    </source>
</evidence>
<dbReference type="Pfam" id="PF18741">
    <property type="entry name" value="MTES_1575"/>
    <property type="match status" value="1"/>
</dbReference>
<evidence type="ECO:0000259" key="2">
    <source>
        <dbReference type="Pfam" id="PF18741"/>
    </source>
</evidence>
<dbReference type="SUPFAM" id="SSF52980">
    <property type="entry name" value="Restriction endonuclease-like"/>
    <property type="match status" value="1"/>
</dbReference>
<dbReference type="InterPro" id="IPR049468">
    <property type="entry name" value="Restrct_endonuc-II-like_dom"/>
</dbReference>
<organism evidence="3 4">
    <name type="scientific">Mycolicibacterium neworleansense</name>
    <dbReference type="NCBI Taxonomy" id="146018"/>
    <lineage>
        <taxon>Bacteria</taxon>
        <taxon>Bacillati</taxon>
        <taxon>Actinomycetota</taxon>
        <taxon>Actinomycetes</taxon>
        <taxon>Mycobacteriales</taxon>
        <taxon>Mycobacteriaceae</taxon>
        <taxon>Mycolicibacterium</taxon>
    </lineage>
</organism>
<dbReference type="InterPro" id="IPR011335">
    <property type="entry name" value="Restrct_endonuc-II-like"/>
</dbReference>
<name>A0A0H5SBT8_9MYCO</name>
<keyword evidence="4" id="KW-1185">Reference proteome</keyword>
<dbReference type="EMBL" id="CWKH01000003">
    <property type="protein sequence ID" value="CRZ18919.1"/>
    <property type="molecule type" value="Genomic_DNA"/>
</dbReference>
<dbReference type="STRING" id="146018.BN2156_05832"/>
<sequence length="299" mass="33570">MLEDFLRDQDGVITLAQAKQAGLSQQAVNRRVHSGRWLRCSRGVYFADDRPFTEAARIRASVWSLGPRATASGLAAAWWHGVTKYAPDDVEVTVPRVSNHSRRPGIRARRRDLDPRDVIERRGLRVTALPLTVVEAAARRGGGAKLMDSALQRHTELRDLWRAHLRNKGRHGSPAARILLIAAADGARSAAERLLIKLLREAGLTGWKANYRLGRYVIDVAFPAHRLAIETDGWAFHSDQEDFQKDRVKQNEIALTGWQVLRFTWLDLTEYPQRVIAEVRFAIECRSGAAASFRTGAAR</sequence>
<evidence type="ECO:0008006" key="5">
    <source>
        <dbReference type="Google" id="ProtNLM"/>
    </source>
</evidence>
<evidence type="ECO:0000313" key="4">
    <source>
        <dbReference type="Proteomes" id="UP000199147"/>
    </source>
</evidence>
<dbReference type="Pfam" id="PF13338">
    <property type="entry name" value="AbiEi_4"/>
    <property type="match status" value="1"/>
</dbReference>
<gene>
    <name evidence="3" type="ORF">BN2156_05832</name>
</gene>
<dbReference type="Proteomes" id="UP000199147">
    <property type="component" value="Unassembled WGS sequence"/>
</dbReference>
<evidence type="ECO:0000259" key="1">
    <source>
        <dbReference type="Pfam" id="PF13338"/>
    </source>
</evidence>
<protein>
    <recommendedName>
        <fullName evidence="5">DUF559 domain-containing protein</fullName>
    </recommendedName>
</protein>
<feature type="domain" description="Restriction endonuclease type II-like" evidence="2">
    <location>
        <begin position="194"/>
        <end position="282"/>
    </location>
</feature>
<dbReference type="Gene3D" id="3.40.960.10">
    <property type="entry name" value="VSR Endonuclease"/>
    <property type="match status" value="1"/>
</dbReference>
<dbReference type="OrthoDB" id="5243722at2"/>
<dbReference type="RefSeq" id="WP_090518314.1">
    <property type="nucleotide sequence ID" value="NZ_CWKH01000003.1"/>
</dbReference>
<accession>A0A0H5SBT8</accession>
<proteinExistence type="predicted"/>